<feature type="transmembrane region" description="Helical" evidence="1">
    <location>
        <begin position="21"/>
        <end position="40"/>
    </location>
</feature>
<dbReference type="Proteomes" id="UP001054945">
    <property type="component" value="Unassembled WGS sequence"/>
</dbReference>
<gene>
    <name evidence="2" type="ORF">CEXT_478011</name>
</gene>
<keyword evidence="3" id="KW-1185">Reference proteome</keyword>
<accession>A0AAV4TMU4</accession>
<comment type="caution">
    <text evidence="2">The sequence shown here is derived from an EMBL/GenBank/DDBJ whole genome shotgun (WGS) entry which is preliminary data.</text>
</comment>
<organism evidence="2 3">
    <name type="scientific">Caerostris extrusa</name>
    <name type="common">Bark spider</name>
    <name type="synonym">Caerostris bankana</name>
    <dbReference type="NCBI Taxonomy" id="172846"/>
    <lineage>
        <taxon>Eukaryota</taxon>
        <taxon>Metazoa</taxon>
        <taxon>Ecdysozoa</taxon>
        <taxon>Arthropoda</taxon>
        <taxon>Chelicerata</taxon>
        <taxon>Arachnida</taxon>
        <taxon>Araneae</taxon>
        <taxon>Araneomorphae</taxon>
        <taxon>Entelegynae</taxon>
        <taxon>Araneoidea</taxon>
        <taxon>Araneidae</taxon>
        <taxon>Caerostris</taxon>
    </lineage>
</organism>
<evidence type="ECO:0000313" key="3">
    <source>
        <dbReference type="Proteomes" id="UP001054945"/>
    </source>
</evidence>
<name>A0AAV4TMU4_CAEEX</name>
<evidence type="ECO:0000256" key="1">
    <source>
        <dbReference type="SAM" id="Phobius"/>
    </source>
</evidence>
<evidence type="ECO:0000313" key="2">
    <source>
        <dbReference type="EMBL" id="GIY46062.1"/>
    </source>
</evidence>
<dbReference type="EMBL" id="BPLR01011362">
    <property type="protein sequence ID" value="GIY46062.1"/>
    <property type="molecule type" value="Genomic_DNA"/>
</dbReference>
<reference evidence="2 3" key="1">
    <citation type="submission" date="2021-06" db="EMBL/GenBank/DDBJ databases">
        <title>Caerostris extrusa draft genome.</title>
        <authorList>
            <person name="Kono N."/>
            <person name="Arakawa K."/>
        </authorList>
    </citation>
    <scope>NUCLEOTIDE SEQUENCE [LARGE SCALE GENOMIC DNA]</scope>
</reference>
<keyword evidence="1" id="KW-1133">Transmembrane helix</keyword>
<protein>
    <submittedName>
        <fullName evidence="2">Uncharacterized protein</fullName>
    </submittedName>
</protein>
<keyword evidence="1" id="KW-0472">Membrane</keyword>
<dbReference type="AlphaFoldDB" id="A0AAV4TMU4"/>
<keyword evidence="1" id="KW-0812">Transmembrane</keyword>
<proteinExistence type="predicted"/>
<sequence>MINDDLIDQNCRHRESSYADFCYTIEVLTISAFLISYHFFGRPVLMILRIREQLSFESLNKTARSRCLSFQEYAYDDTSL</sequence>